<reference evidence="7 8" key="1">
    <citation type="submission" date="2020-04" db="EMBL/GenBank/DDBJ databases">
        <authorList>
            <person name="De Canck E."/>
        </authorList>
    </citation>
    <scope>NUCLEOTIDE SEQUENCE [LARGE SCALE GENOMIC DNA]</scope>
    <source>
        <strain evidence="7 8">LMG 29542</strain>
    </source>
</reference>
<evidence type="ECO:0000259" key="5">
    <source>
        <dbReference type="PROSITE" id="PS51077"/>
    </source>
</evidence>
<evidence type="ECO:0000259" key="6">
    <source>
        <dbReference type="PROSITE" id="PS51078"/>
    </source>
</evidence>
<dbReference type="PROSITE" id="PS51077">
    <property type="entry name" value="HTH_ICLR"/>
    <property type="match status" value="1"/>
</dbReference>
<evidence type="ECO:0000313" key="8">
    <source>
        <dbReference type="Proteomes" id="UP000494363"/>
    </source>
</evidence>
<dbReference type="PROSITE" id="PS51078">
    <property type="entry name" value="ICLR_ED"/>
    <property type="match status" value="1"/>
</dbReference>
<dbReference type="InterPro" id="IPR050707">
    <property type="entry name" value="HTH_MetabolicPath_Reg"/>
</dbReference>
<dbReference type="InterPro" id="IPR036388">
    <property type="entry name" value="WH-like_DNA-bd_sf"/>
</dbReference>
<dbReference type="Pfam" id="PF01614">
    <property type="entry name" value="IclR_C"/>
    <property type="match status" value="1"/>
</dbReference>
<dbReference type="Gene3D" id="3.30.450.40">
    <property type="match status" value="1"/>
</dbReference>
<organism evidence="7 8">
    <name type="scientific">Paraburkholderia humisilvae</name>
    <dbReference type="NCBI Taxonomy" id="627669"/>
    <lineage>
        <taxon>Bacteria</taxon>
        <taxon>Pseudomonadati</taxon>
        <taxon>Pseudomonadota</taxon>
        <taxon>Betaproteobacteria</taxon>
        <taxon>Burkholderiales</taxon>
        <taxon>Burkholderiaceae</taxon>
        <taxon>Paraburkholderia</taxon>
    </lineage>
</organism>
<keyword evidence="8" id="KW-1185">Reference proteome</keyword>
<evidence type="ECO:0000256" key="4">
    <source>
        <dbReference type="SAM" id="MobiDB-lite"/>
    </source>
</evidence>
<feature type="domain" description="IclR-ED" evidence="6">
    <location>
        <begin position="99"/>
        <end position="282"/>
    </location>
</feature>
<evidence type="ECO:0000256" key="2">
    <source>
        <dbReference type="ARBA" id="ARBA00023125"/>
    </source>
</evidence>
<keyword evidence="1" id="KW-0805">Transcription regulation</keyword>
<evidence type="ECO:0000256" key="3">
    <source>
        <dbReference type="ARBA" id="ARBA00023163"/>
    </source>
</evidence>
<feature type="domain" description="HTH iclR-type" evidence="5">
    <location>
        <begin position="36"/>
        <end position="98"/>
    </location>
</feature>
<dbReference type="PANTHER" id="PTHR30136">
    <property type="entry name" value="HELIX-TURN-HELIX TRANSCRIPTIONAL REGULATOR, ICLR FAMILY"/>
    <property type="match status" value="1"/>
</dbReference>
<dbReference type="RefSeq" id="WP_175229458.1">
    <property type="nucleotide sequence ID" value="NZ_CADIKH010000030.1"/>
</dbReference>
<sequence>MPRSAPAPAKTADLHDSPDSPDSSQSAPFIDERKFVVALARGLDLLRVFKPGETLLGNRDFVERTGLPKATVNRLAYTLTVLGYLRFDEALGKYALDAGVLSLGFALLSGTDTLELARPHLRAFAREVGAAVSLGCRDGLDMIYLETIRSETALTLGLASGSKLSMLTSSMGRAYLAVQPVDVRDALLAELAQAAGDVGQAQTEQARVEIDAFEHAGCCYSFRAWHDDVNAVAVPFRDPRDGRWLVLSCSGPASSMGEEVFRERVAPRLMALAQRLGGPAQRGARSHAR</sequence>
<keyword evidence="3" id="KW-0804">Transcription</keyword>
<dbReference type="InterPro" id="IPR036390">
    <property type="entry name" value="WH_DNA-bd_sf"/>
</dbReference>
<name>A0A6J5EMR3_9BURK</name>
<dbReference type="Gene3D" id="1.10.10.10">
    <property type="entry name" value="Winged helix-like DNA-binding domain superfamily/Winged helix DNA-binding domain"/>
    <property type="match status" value="1"/>
</dbReference>
<dbReference type="EMBL" id="CADIKH010000030">
    <property type="protein sequence ID" value="CAB3766542.1"/>
    <property type="molecule type" value="Genomic_DNA"/>
</dbReference>
<dbReference type="SMART" id="SM00346">
    <property type="entry name" value="HTH_ICLR"/>
    <property type="match status" value="1"/>
</dbReference>
<dbReference type="GO" id="GO:0003677">
    <property type="term" value="F:DNA binding"/>
    <property type="evidence" value="ECO:0007669"/>
    <property type="project" value="UniProtKB-KW"/>
</dbReference>
<evidence type="ECO:0000313" key="7">
    <source>
        <dbReference type="EMBL" id="CAB3766542.1"/>
    </source>
</evidence>
<evidence type="ECO:0000256" key="1">
    <source>
        <dbReference type="ARBA" id="ARBA00023015"/>
    </source>
</evidence>
<dbReference type="AlphaFoldDB" id="A0A6J5EMR3"/>
<feature type="region of interest" description="Disordered" evidence="4">
    <location>
        <begin position="1"/>
        <end position="27"/>
    </location>
</feature>
<dbReference type="InterPro" id="IPR005471">
    <property type="entry name" value="Tscrpt_reg_IclR_N"/>
</dbReference>
<proteinExistence type="predicted"/>
<protein>
    <submittedName>
        <fullName evidence="7">HTH-type transcriptional regulator TsaQ1/TsaQ2</fullName>
    </submittedName>
</protein>
<dbReference type="PANTHER" id="PTHR30136:SF33">
    <property type="entry name" value="TRANSCRIPTIONAL REGULATORY PROTEIN"/>
    <property type="match status" value="1"/>
</dbReference>
<keyword evidence="2" id="KW-0238">DNA-binding</keyword>
<dbReference type="Pfam" id="PF09339">
    <property type="entry name" value="HTH_IclR"/>
    <property type="match status" value="1"/>
</dbReference>
<dbReference type="InterPro" id="IPR029016">
    <property type="entry name" value="GAF-like_dom_sf"/>
</dbReference>
<dbReference type="GO" id="GO:0045892">
    <property type="term" value="P:negative regulation of DNA-templated transcription"/>
    <property type="evidence" value="ECO:0007669"/>
    <property type="project" value="TreeGrafter"/>
</dbReference>
<dbReference type="SUPFAM" id="SSF55781">
    <property type="entry name" value="GAF domain-like"/>
    <property type="match status" value="1"/>
</dbReference>
<dbReference type="SUPFAM" id="SSF46785">
    <property type="entry name" value="Winged helix' DNA-binding domain"/>
    <property type="match status" value="1"/>
</dbReference>
<dbReference type="InterPro" id="IPR014757">
    <property type="entry name" value="Tscrpt_reg_IclR_C"/>
</dbReference>
<dbReference type="GO" id="GO:0003700">
    <property type="term" value="F:DNA-binding transcription factor activity"/>
    <property type="evidence" value="ECO:0007669"/>
    <property type="project" value="TreeGrafter"/>
</dbReference>
<accession>A0A6J5EMR3</accession>
<dbReference type="Proteomes" id="UP000494363">
    <property type="component" value="Unassembled WGS sequence"/>
</dbReference>
<gene>
    <name evidence="7" type="primary">tsaQ1_1</name>
    <name evidence="7" type="ORF">LMG29542_05385</name>
</gene>